<sequence length="262" mass="29005">MNPDQLRECEKIAIELAKRAGLMMMETSGRNTNIETKLSPVDLVTETDKAVEKLVFDELKKRFPDHRFIGEESFTGKVNLTDCPTWIIDPIDGTMNFVHTFPFCCISIGLTVGKEVIFGLIYSPFLNKLYTAKKGQGAYCNGEPIHVRHCDSFKSALLINELGSNRTDEHQKIYFGNLAAIGWKCQGVRSLGSAALNACMLANGYVDAYFEYGLHCWDLAAGSIIIQEAGGTVLDPEGGPFNLMSRRILAASNEKVAREIQV</sequence>
<dbReference type="InterPro" id="IPR020550">
    <property type="entry name" value="Inositol_monophosphatase_CS"/>
</dbReference>
<protein>
    <recommendedName>
        <fullName evidence="9">Inositol-1-monophosphatase</fullName>
        <ecNumber evidence="9">3.1.3.25</ecNumber>
    </recommendedName>
</protein>
<evidence type="ECO:0000313" key="10">
    <source>
        <dbReference type="EnsemblMetazoa" id="tetur32g00400.1"/>
    </source>
</evidence>
<evidence type="ECO:0000256" key="7">
    <source>
        <dbReference type="ARBA" id="ARBA00022842"/>
    </source>
</evidence>
<dbReference type="PROSITE" id="PS00630">
    <property type="entry name" value="IMP_2"/>
    <property type="match status" value="1"/>
</dbReference>
<feature type="binding site" evidence="8">
    <location>
        <position position="71"/>
    </location>
    <ligand>
        <name>Mg(2+)</name>
        <dbReference type="ChEBI" id="CHEBI:18420"/>
        <label>1</label>
        <note>catalytic</note>
    </ligand>
</feature>
<dbReference type="HOGENOM" id="CLU_044118_1_0_1"/>
<dbReference type="Gene3D" id="3.40.190.80">
    <property type="match status" value="1"/>
</dbReference>
<dbReference type="Proteomes" id="UP000015104">
    <property type="component" value="Unassembled WGS sequence"/>
</dbReference>
<keyword evidence="7 8" id="KW-0460">Magnesium</keyword>
<dbReference type="PRINTS" id="PR00377">
    <property type="entry name" value="IMPHPHTASES"/>
</dbReference>
<dbReference type="STRING" id="32264.T1L1P8"/>
<dbReference type="FunFam" id="3.40.190.80:FF:000002">
    <property type="entry name" value="Inositol-1-monophosphatase"/>
    <property type="match status" value="1"/>
</dbReference>
<dbReference type="SUPFAM" id="SSF56655">
    <property type="entry name" value="Carbohydrate phosphatase"/>
    <property type="match status" value="1"/>
</dbReference>
<feature type="binding site" evidence="8">
    <location>
        <position position="92"/>
    </location>
    <ligand>
        <name>Mg(2+)</name>
        <dbReference type="ChEBI" id="CHEBI:18420"/>
        <label>1</label>
        <note>catalytic</note>
    </ligand>
</feature>
<dbReference type="EC" id="3.1.3.25" evidence="9"/>
<dbReference type="UniPathway" id="UPA00823">
    <property type="reaction ID" value="UER00788"/>
</dbReference>
<dbReference type="InterPro" id="IPR020583">
    <property type="entry name" value="Inositol_monoP_metal-BS"/>
</dbReference>
<evidence type="ECO:0000256" key="3">
    <source>
        <dbReference type="ARBA" id="ARBA00005152"/>
    </source>
</evidence>
<keyword evidence="11" id="KW-1185">Reference proteome</keyword>
<dbReference type="AlphaFoldDB" id="T1L1P8"/>
<dbReference type="GO" id="GO:0006021">
    <property type="term" value="P:inositol biosynthetic process"/>
    <property type="evidence" value="ECO:0007669"/>
    <property type="project" value="UniProtKB-UniPathway"/>
</dbReference>
<evidence type="ECO:0000256" key="2">
    <source>
        <dbReference type="ARBA" id="ARBA00001946"/>
    </source>
</evidence>
<evidence type="ECO:0000256" key="4">
    <source>
        <dbReference type="ARBA" id="ARBA00009759"/>
    </source>
</evidence>
<dbReference type="InterPro" id="IPR000760">
    <property type="entry name" value="Inositol_monophosphatase-like"/>
</dbReference>
<comment type="cofactor">
    <cofactor evidence="2 8 9">
        <name>Mg(2+)</name>
        <dbReference type="ChEBI" id="CHEBI:18420"/>
    </cofactor>
</comment>
<evidence type="ECO:0000313" key="11">
    <source>
        <dbReference type="Proteomes" id="UP000015104"/>
    </source>
</evidence>
<evidence type="ECO:0000256" key="6">
    <source>
        <dbReference type="ARBA" id="ARBA00022801"/>
    </source>
</evidence>
<feature type="binding site" evidence="8">
    <location>
        <position position="91"/>
    </location>
    <ligand>
        <name>Mg(2+)</name>
        <dbReference type="ChEBI" id="CHEBI:18420"/>
        <label>1</label>
        <note>catalytic</note>
    </ligand>
</feature>
<keyword evidence="5 8" id="KW-0479">Metal-binding</keyword>
<dbReference type="InterPro" id="IPR033942">
    <property type="entry name" value="IMPase"/>
</dbReference>
<dbReference type="GO" id="GO:0046854">
    <property type="term" value="P:phosphatidylinositol phosphate biosynthetic process"/>
    <property type="evidence" value="ECO:0007669"/>
    <property type="project" value="InterPro"/>
</dbReference>
<dbReference type="Pfam" id="PF00459">
    <property type="entry name" value="Inositol_P"/>
    <property type="match status" value="1"/>
</dbReference>
<dbReference type="CDD" id="cd01639">
    <property type="entry name" value="IMPase"/>
    <property type="match status" value="1"/>
</dbReference>
<dbReference type="GO" id="GO:0008934">
    <property type="term" value="F:inositol monophosphate 1-phosphatase activity"/>
    <property type="evidence" value="ECO:0007669"/>
    <property type="project" value="InterPro"/>
</dbReference>
<feature type="binding site" evidence="8">
    <location>
        <position position="218"/>
    </location>
    <ligand>
        <name>Mg(2+)</name>
        <dbReference type="ChEBI" id="CHEBI:18420"/>
        <label>1</label>
        <note>catalytic</note>
    </ligand>
</feature>
<dbReference type="PRINTS" id="PR00378">
    <property type="entry name" value="LIIMPHPHTASE"/>
</dbReference>
<comment type="similarity">
    <text evidence="4 9">Belongs to the inositol monophosphatase superfamily.</text>
</comment>
<dbReference type="EMBL" id="CAEY01000920">
    <property type="status" value="NOT_ANNOTATED_CDS"/>
    <property type="molecule type" value="Genomic_DNA"/>
</dbReference>
<evidence type="ECO:0000256" key="9">
    <source>
        <dbReference type="RuleBase" id="RU364068"/>
    </source>
</evidence>
<name>T1L1P8_TETUR</name>
<dbReference type="PANTHER" id="PTHR20854">
    <property type="entry name" value="INOSITOL MONOPHOSPHATASE"/>
    <property type="match status" value="1"/>
</dbReference>
<feature type="binding site" evidence="8">
    <location>
        <position position="89"/>
    </location>
    <ligand>
        <name>Mg(2+)</name>
        <dbReference type="ChEBI" id="CHEBI:18420"/>
        <label>1</label>
        <note>catalytic</note>
    </ligand>
</feature>
<dbReference type="PANTHER" id="PTHR20854:SF4">
    <property type="entry name" value="INOSITOL-1-MONOPHOSPHATASE-RELATED"/>
    <property type="match status" value="1"/>
</dbReference>
<dbReference type="eggNOG" id="KOG2951">
    <property type="taxonomic scope" value="Eukaryota"/>
</dbReference>
<accession>T1L1P8</accession>
<comment type="catalytic activity">
    <reaction evidence="1 9">
        <text>a myo-inositol phosphate + H2O = myo-inositol + phosphate</text>
        <dbReference type="Rhea" id="RHEA:24056"/>
        <dbReference type="ChEBI" id="CHEBI:15377"/>
        <dbReference type="ChEBI" id="CHEBI:17268"/>
        <dbReference type="ChEBI" id="CHEBI:43474"/>
        <dbReference type="ChEBI" id="CHEBI:84139"/>
        <dbReference type="EC" id="3.1.3.25"/>
    </reaction>
</comment>
<dbReference type="EnsemblMetazoa" id="tetur32g00400.1">
    <property type="protein sequence ID" value="tetur32g00400.1"/>
    <property type="gene ID" value="tetur32g00400"/>
</dbReference>
<comment type="pathway">
    <text evidence="3 9">Polyol metabolism; myo-inositol biosynthesis; myo-inositol from D-glucose 6-phosphate: step 2/2.</text>
</comment>
<keyword evidence="6 9" id="KW-0378">Hydrolase</keyword>
<evidence type="ECO:0000256" key="1">
    <source>
        <dbReference type="ARBA" id="ARBA00001033"/>
    </source>
</evidence>
<evidence type="ECO:0000256" key="5">
    <source>
        <dbReference type="ARBA" id="ARBA00022723"/>
    </source>
</evidence>
<dbReference type="PROSITE" id="PS00629">
    <property type="entry name" value="IMP_1"/>
    <property type="match status" value="1"/>
</dbReference>
<reference evidence="10" key="2">
    <citation type="submission" date="2015-06" db="UniProtKB">
        <authorList>
            <consortium name="EnsemblMetazoa"/>
        </authorList>
    </citation>
    <scope>IDENTIFICATION</scope>
</reference>
<evidence type="ECO:0000256" key="8">
    <source>
        <dbReference type="PIRSR" id="PIRSR600760-2"/>
    </source>
</evidence>
<organism evidence="10 11">
    <name type="scientific">Tetranychus urticae</name>
    <name type="common">Two-spotted spider mite</name>
    <dbReference type="NCBI Taxonomy" id="32264"/>
    <lineage>
        <taxon>Eukaryota</taxon>
        <taxon>Metazoa</taxon>
        <taxon>Ecdysozoa</taxon>
        <taxon>Arthropoda</taxon>
        <taxon>Chelicerata</taxon>
        <taxon>Arachnida</taxon>
        <taxon>Acari</taxon>
        <taxon>Acariformes</taxon>
        <taxon>Trombidiformes</taxon>
        <taxon>Prostigmata</taxon>
        <taxon>Eleutherengona</taxon>
        <taxon>Raphignathae</taxon>
        <taxon>Tetranychoidea</taxon>
        <taxon>Tetranychidae</taxon>
        <taxon>Tetranychus</taxon>
    </lineage>
</organism>
<dbReference type="FunFam" id="3.30.540.10:FF:000004">
    <property type="entry name" value="Inositol-1-monophosphatase"/>
    <property type="match status" value="1"/>
</dbReference>
<dbReference type="GO" id="GO:0007165">
    <property type="term" value="P:signal transduction"/>
    <property type="evidence" value="ECO:0007669"/>
    <property type="project" value="TreeGrafter"/>
</dbReference>
<reference evidence="11" key="1">
    <citation type="submission" date="2011-08" db="EMBL/GenBank/DDBJ databases">
        <authorList>
            <person name="Rombauts S."/>
        </authorList>
    </citation>
    <scope>NUCLEOTIDE SEQUENCE</scope>
    <source>
        <strain evidence="11">London</strain>
    </source>
</reference>
<dbReference type="Gene3D" id="3.30.540.10">
    <property type="entry name" value="Fructose-1,6-Bisphosphatase, subunit A, domain 1"/>
    <property type="match status" value="1"/>
</dbReference>
<dbReference type="InterPro" id="IPR020552">
    <property type="entry name" value="Inositol_monoPase_Li-sen"/>
</dbReference>
<proteinExistence type="inferred from homology"/>
<dbReference type="GO" id="GO:0046872">
    <property type="term" value="F:metal ion binding"/>
    <property type="evidence" value="ECO:0007669"/>
    <property type="project" value="UniProtKB-KW"/>
</dbReference>